<comment type="caution">
    <text evidence="1">The sequence shown here is derived from an EMBL/GenBank/DDBJ whole genome shotgun (WGS) entry which is preliminary data.</text>
</comment>
<protein>
    <submittedName>
        <fullName evidence="1">Uncharacterized protein</fullName>
    </submittedName>
</protein>
<organism evidence="1 2">
    <name type="scientific">Mucilaginibacter lutimaris</name>
    <dbReference type="NCBI Taxonomy" id="931629"/>
    <lineage>
        <taxon>Bacteria</taxon>
        <taxon>Pseudomonadati</taxon>
        <taxon>Bacteroidota</taxon>
        <taxon>Sphingobacteriia</taxon>
        <taxon>Sphingobacteriales</taxon>
        <taxon>Sphingobacteriaceae</taxon>
        <taxon>Mucilaginibacter</taxon>
    </lineage>
</organism>
<keyword evidence="2" id="KW-1185">Reference proteome</keyword>
<dbReference type="RefSeq" id="WP_377140155.1">
    <property type="nucleotide sequence ID" value="NZ_JBHTIA010000003.1"/>
</dbReference>
<proteinExistence type="predicted"/>
<dbReference type="EMBL" id="JBHTIA010000003">
    <property type="protein sequence ID" value="MFD0764546.1"/>
    <property type="molecule type" value="Genomic_DNA"/>
</dbReference>
<evidence type="ECO:0000313" key="1">
    <source>
        <dbReference type="EMBL" id="MFD0764546.1"/>
    </source>
</evidence>
<gene>
    <name evidence="1" type="ORF">ACFQZI_06755</name>
</gene>
<name>A0ABW2ZEC8_9SPHI</name>
<dbReference type="Proteomes" id="UP001597073">
    <property type="component" value="Unassembled WGS sequence"/>
</dbReference>
<reference evidence="2" key="1">
    <citation type="journal article" date="2019" name="Int. J. Syst. Evol. Microbiol.">
        <title>The Global Catalogue of Microorganisms (GCM) 10K type strain sequencing project: providing services to taxonomists for standard genome sequencing and annotation.</title>
        <authorList>
            <consortium name="The Broad Institute Genomics Platform"/>
            <consortium name="The Broad Institute Genome Sequencing Center for Infectious Disease"/>
            <person name="Wu L."/>
            <person name="Ma J."/>
        </authorList>
    </citation>
    <scope>NUCLEOTIDE SEQUENCE [LARGE SCALE GENOMIC DNA]</scope>
    <source>
        <strain evidence="2">CCUG 60742</strain>
    </source>
</reference>
<evidence type="ECO:0000313" key="2">
    <source>
        <dbReference type="Proteomes" id="UP001597073"/>
    </source>
</evidence>
<sequence>MSKKKEQVRFLKKKFAAVIKAFEKEKDKKKRKEAFEFLCGRIAEFGQYESIAAGITAAEQTDGAAKATPAITGVQPSPALVEELRASQHNLQN</sequence>
<accession>A0ABW2ZEC8</accession>